<reference evidence="1 2" key="1">
    <citation type="journal article" date="2019" name="Microbiol. Resour. Announc.">
        <title>Complete Genome Sequence of Halomonas sulfidaeris Strain Esulfide1 Isolated from a Metal Sulfide Rock at a Depth of 2,200 Meters, Obtained Using Nanopore Sequencing.</title>
        <authorList>
            <person name="Saito M."/>
            <person name="Nishigata A."/>
            <person name="Galipon J."/>
            <person name="Arakawa K."/>
        </authorList>
    </citation>
    <scope>NUCLEOTIDE SEQUENCE [LARGE SCALE GENOMIC DNA]</scope>
    <source>
        <strain evidence="1 2">ATCC BAA-803</strain>
    </source>
</reference>
<organism evidence="1 2">
    <name type="scientific">Vreelandella sulfidaeris</name>
    <dbReference type="NCBI Taxonomy" id="115553"/>
    <lineage>
        <taxon>Bacteria</taxon>
        <taxon>Pseudomonadati</taxon>
        <taxon>Pseudomonadota</taxon>
        <taxon>Gammaproteobacteria</taxon>
        <taxon>Oceanospirillales</taxon>
        <taxon>Halomonadaceae</taxon>
        <taxon>Vreelandella</taxon>
    </lineage>
</organism>
<dbReference type="EMBL" id="AP019514">
    <property type="protein sequence ID" value="BBI61919.1"/>
    <property type="molecule type" value="Genomic_DNA"/>
</dbReference>
<sequence length="59" mass="6912">MPDATASSRIVPDVDQSLTAQHLRHRKGLNYGQYGYAYYSLLRYWERRQLDFGTNVNDC</sequence>
<gene>
    <name evidence="1" type="ORF">HSBAA_32250</name>
</gene>
<evidence type="ECO:0000313" key="2">
    <source>
        <dbReference type="Proteomes" id="UP000320231"/>
    </source>
</evidence>
<name>A0A455UBL5_9GAMM</name>
<evidence type="ECO:0000313" key="1">
    <source>
        <dbReference type="EMBL" id="BBI61919.1"/>
    </source>
</evidence>
<dbReference type="KEGG" id="hsr:HSBAA_32250"/>
<accession>A0A455UBL5</accession>
<dbReference type="AlphaFoldDB" id="A0A455UBL5"/>
<proteinExistence type="predicted"/>
<protein>
    <submittedName>
        <fullName evidence="1">Uncharacterized protein</fullName>
    </submittedName>
</protein>
<dbReference type="Proteomes" id="UP000320231">
    <property type="component" value="Chromosome"/>
</dbReference>